<evidence type="ECO:0000256" key="10">
    <source>
        <dbReference type="SAM" id="MobiDB-lite"/>
    </source>
</evidence>
<dbReference type="Gene3D" id="4.10.1060.10">
    <property type="entry name" value="Zinc finger, RanBP2-type"/>
    <property type="match status" value="1"/>
</dbReference>
<feature type="region of interest" description="Disordered" evidence="10">
    <location>
        <begin position="472"/>
        <end position="520"/>
    </location>
</feature>
<evidence type="ECO:0000256" key="4">
    <source>
        <dbReference type="ARBA" id="ARBA00022771"/>
    </source>
</evidence>
<dbReference type="PROSITE" id="PS50199">
    <property type="entry name" value="ZF_RANBP2_2"/>
    <property type="match status" value="1"/>
</dbReference>
<dbReference type="Pfam" id="PF01585">
    <property type="entry name" value="G-patch"/>
    <property type="match status" value="1"/>
</dbReference>
<dbReference type="PROSITE" id="PS50174">
    <property type="entry name" value="G_PATCH"/>
    <property type="match status" value="1"/>
</dbReference>
<dbReference type="PROSITE" id="PS01358">
    <property type="entry name" value="ZF_RANBP2_1"/>
    <property type="match status" value="1"/>
</dbReference>
<sequence>MMYEAMGKHGFVPKDIRIVKCRETGQSRGFGFVEFVDVNEAIRWMLYTQGRFQLDERSLVDMEYSFNKNAPGQTTSAAVINYYASAQRNGDWTCAKCNTNNFKKRDTCFKCNIRHDESDALNGDGFGEIGVMPCDTLLLRNLPPSADEQYIMVCVSKLTSLDLRRIVVARNPETKESRCFAYLEMNNLTEAAQLLTTLTAVTKLNIDGKEILVSYSKHTLGAVLSGASLLEDNHQTLPLSSSSRIASGSSSMPTDVTNAAAAVAQNAIKKAQVLRQVAASHIANTAGVTTAAAVIASPAAAVFGTQPILMVNPAAAAAAAMLLQQQRQQQNVLAAQAFHEMTTARLLQDAPSTVNLGTVMTPYGELPKYREFDKCSSQRCYFIIPILATPNVSLYQYESSSGFYYDPSTGLYYDGKSQYYFNSETQQYLYWDASYQTYLPAPSNSSSDAATSAVGACATNQTSAPATVQNEAANVKKAPKEKEDKVKTAKQIQKDMERWAKQNAKSSNKKGATSTAPTQQMTNAELTQAAEKPKGAADAAFSVLAKTSGLVSYDAPDSDDDSNDLATGALRGPTAPSSSATANTSSSSPDVDMDKLACLLCRRQFPSLEVMLKHQQFSDLHKQNLEAKNRSRVDQCNTEGQSSSSGFSMQYRDRAKERRQKFGDDDRPMTNKLKQRYLDSLGSGPPEQPTASGIGSENIGNKLLKTMGWQEGQGLGRKNQGITDPVKQQRRVQGAGLGAGGVLNENGYALSYKDQVLATMRQKYYETT</sequence>
<dbReference type="InterPro" id="IPR012677">
    <property type="entry name" value="Nucleotide-bd_a/b_plait_sf"/>
</dbReference>
<keyword evidence="7" id="KW-0539">Nucleus</keyword>
<dbReference type="PANTHER" id="PTHR13948:SF3">
    <property type="entry name" value="FI21118P1"/>
    <property type="match status" value="1"/>
</dbReference>
<keyword evidence="6 8" id="KW-0694">RNA-binding</keyword>
<organism evidence="14 15">
    <name type="scientific">Romanomermis culicivorax</name>
    <name type="common">Nematode worm</name>
    <dbReference type="NCBI Taxonomy" id="13658"/>
    <lineage>
        <taxon>Eukaryota</taxon>
        <taxon>Metazoa</taxon>
        <taxon>Ecdysozoa</taxon>
        <taxon>Nematoda</taxon>
        <taxon>Enoplea</taxon>
        <taxon>Dorylaimia</taxon>
        <taxon>Mermithida</taxon>
        <taxon>Mermithoidea</taxon>
        <taxon>Mermithidae</taxon>
        <taxon>Romanomermis</taxon>
    </lineage>
</organism>
<dbReference type="OMA" id="WKQRQHE"/>
<evidence type="ECO:0000313" key="14">
    <source>
        <dbReference type="Proteomes" id="UP000887565"/>
    </source>
</evidence>
<keyword evidence="2" id="KW-0479">Metal-binding</keyword>
<dbReference type="InterPro" id="IPR036443">
    <property type="entry name" value="Znf_RanBP2_sf"/>
</dbReference>
<evidence type="ECO:0000256" key="2">
    <source>
        <dbReference type="ARBA" id="ARBA00022723"/>
    </source>
</evidence>
<feature type="compositionally biased region" description="Polar residues" evidence="10">
    <location>
        <begin position="503"/>
        <end position="520"/>
    </location>
</feature>
<evidence type="ECO:0000259" key="11">
    <source>
        <dbReference type="PROSITE" id="PS50102"/>
    </source>
</evidence>
<keyword evidence="3" id="KW-0677">Repeat</keyword>
<dbReference type="GO" id="GO:0005634">
    <property type="term" value="C:nucleus"/>
    <property type="evidence" value="ECO:0007669"/>
    <property type="project" value="UniProtKB-SubCell"/>
</dbReference>
<feature type="compositionally biased region" description="Low complexity" evidence="10">
    <location>
        <begin position="573"/>
        <end position="589"/>
    </location>
</feature>
<feature type="compositionally biased region" description="Polar residues" evidence="10">
    <location>
        <begin position="634"/>
        <end position="648"/>
    </location>
</feature>
<dbReference type="InterPro" id="IPR041591">
    <property type="entry name" value="OCRE"/>
</dbReference>
<comment type="subcellular location">
    <subcellularLocation>
        <location evidence="1">Nucleus</location>
    </subcellularLocation>
</comment>
<evidence type="ECO:0000256" key="1">
    <source>
        <dbReference type="ARBA" id="ARBA00004123"/>
    </source>
</evidence>
<dbReference type="SMART" id="SM00547">
    <property type="entry name" value="ZnF_RBZ"/>
    <property type="match status" value="1"/>
</dbReference>
<dbReference type="Pfam" id="PF17780">
    <property type="entry name" value="OCRE"/>
    <property type="match status" value="1"/>
</dbReference>
<evidence type="ECO:0000256" key="7">
    <source>
        <dbReference type="ARBA" id="ARBA00023242"/>
    </source>
</evidence>
<evidence type="ECO:0000256" key="6">
    <source>
        <dbReference type="ARBA" id="ARBA00022884"/>
    </source>
</evidence>
<keyword evidence="4 9" id="KW-0863">Zinc-finger</keyword>
<keyword evidence="14" id="KW-1185">Reference proteome</keyword>
<dbReference type="CDD" id="cd16162">
    <property type="entry name" value="OCRE_RBM5_like"/>
    <property type="match status" value="1"/>
</dbReference>
<dbReference type="InterPro" id="IPR000504">
    <property type="entry name" value="RRM_dom"/>
</dbReference>
<feature type="region of interest" description="Disordered" evidence="10">
    <location>
        <begin position="553"/>
        <end position="590"/>
    </location>
</feature>
<dbReference type="GO" id="GO:0008270">
    <property type="term" value="F:zinc ion binding"/>
    <property type="evidence" value="ECO:0007669"/>
    <property type="project" value="UniProtKB-KW"/>
</dbReference>
<accession>A0A915HU63</accession>
<dbReference type="InterPro" id="IPR035979">
    <property type="entry name" value="RBD_domain_sf"/>
</dbReference>
<feature type="compositionally biased region" description="Polar residues" evidence="10">
    <location>
        <begin position="689"/>
        <end position="698"/>
    </location>
</feature>
<evidence type="ECO:0000313" key="15">
    <source>
        <dbReference type="WBParaSite" id="nRc.2.0.1.t04942-RA"/>
    </source>
</evidence>
<dbReference type="InterPro" id="IPR001876">
    <property type="entry name" value="Znf_RanBP2"/>
</dbReference>
<proteinExistence type="predicted"/>
<evidence type="ECO:0000256" key="9">
    <source>
        <dbReference type="PROSITE-ProRule" id="PRU00322"/>
    </source>
</evidence>
<dbReference type="SMART" id="SM00443">
    <property type="entry name" value="G_patch"/>
    <property type="match status" value="1"/>
</dbReference>
<dbReference type="SUPFAM" id="SSF90209">
    <property type="entry name" value="Ran binding protein zinc finger-like"/>
    <property type="match status" value="1"/>
</dbReference>
<dbReference type="SMART" id="SM00360">
    <property type="entry name" value="RRM"/>
    <property type="match status" value="1"/>
</dbReference>
<feature type="compositionally biased region" description="Basic and acidic residues" evidence="10">
    <location>
        <begin position="478"/>
        <end position="500"/>
    </location>
</feature>
<feature type="domain" description="G-patch" evidence="12">
    <location>
        <begin position="696"/>
        <end position="742"/>
    </location>
</feature>
<dbReference type="AlphaFoldDB" id="A0A915HU63"/>
<dbReference type="GO" id="GO:0000398">
    <property type="term" value="P:mRNA splicing, via spliceosome"/>
    <property type="evidence" value="ECO:0007669"/>
    <property type="project" value="TreeGrafter"/>
</dbReference>
<reference evidence="15" key="1">
    <citation type="submission" date="2022-11" db="UniProtKB">
        <authorList>
            <consortium name="WormBaseParasite"/>
        </authorList>
    </citation>
    <scope>IDENTIFICATION</scope>
</reference>
<dbReference type="GO" id="GO:0003723">
    <property type="term" value="F:RNA binding"/>
    <property type="evidence" value="ECO:0007669"/>
    <property type="project" value="UniProtKB-UniRule"/>
</dbReference>
<protein>
    <submittedName>
        <fullName evidence="15">RNA-binding protein 5</fullName>
    </submittedName>
</protein>
<dbReference type="Gene3D" id="3.30.70.330">
    <property type="match status" value="2"/>
</dbReference>
<feature type="compositionally biased region" description="Basic and acidic residues" evidence="10">
    <location>
        <begin position="651"/>
        <end position="669"/>
    </location>
</feature>
<feature type="domain" description="RanBP2-type" evidence="13">
    <location>
        <begin position="88"/>
        <end position="117"/>
    </location>
</feature>
<feature type="domain" description="RRM" evidence="11">
    <location>
        <begin position="135"/>
        <end position="218"/>
    </location>
</feature>
<evidence type="ECO:0000256" key="3">
    <source>
        <dbReference type="ARBA" id="ARBA00022737"/>
    </source>
</evidence>
<dbReference type="InterPro" id="IPR000467">
    <property type="entry name" value="G_patch_dom"/>
</dbReference>
<dbReference type="Proteomes" id="UP000887565">
    <property type="component" value="Unplaced"/>
</dbReference>
<evidence type="ECO:0000256" key="5">
    <source>
        <dbReference type="ARBA" id="ARBA00022833"/>
    </source>
</evidence>
<dbReference type="Pfam" id="PF00076">
    <property type="entry name" value="RRM_1"/>
    <property type="match status" value="1"/>
</dbReference>
<dbReference type="PROSITE" id="PS50102">
    <property type="entry name" value="RRM"/>
    <property type="match status" value="1"/>
</dbReference>
<name>A0A915HU63_ROMCU</name>
<evidence type="ECO:0000259" key="12">
    <source>
        <dbReference type="PROSITE" id="PS50174"/>
    </source>
</evidence>
<feature type="region of interest" description="Disordered" evidence="10">
    <location>
        <begin position="628"/>
        <end position="698"/>
    </location>
</feature>
<dbReference type="WBParaSite" id="nRc.2.0.1.t04942-RA">
    <property type="protein sequence ID" value="nRc.2.0.1.t04942-RA"/>
    <property type="gene ID" value="nRc.2.0.1.g04942"/>
</dbReference>
<dbReference type="PANTHER" id="PTHR13948">
    <property type="entry name" value="RNA-BINDING PROTEIN"/>
    <property type="match status" value="1"/>
</dbReference>
<dbReference type="SUPFAM" id="SSF54928">
    <property type="entry name" value="RNA-binding domain, RBD"/>
    <property type="match status" value="2"/>
</dbReference>
<keyword evidence="5" id="KW-0862">Zinc</keyword>
<evidence type="ECO:0000256" key="8">
    <source>
        <dbReference type="PROSITE-ProRule" id="PRU00176"/>
    </source>
</evidence>
<evidence type="ECO:0000259" key="13">
    <source>
        <dbReference type="PROSITE" id="PS50199"/>
    </source>
</evidence>